<feature type="transmembrane region" description="Helical" evidence="8">
    <location>
        <begin position="50"/>
        <end position="70"/>
    </location>
</feature>
<dbReference type="AlphaFoldDB" id="A0A858SXU7"/>
<sequence>MPSTTAKTLTPRRAFWKGFRDGTPFVLVVGPFAVLFGVLAAEAGLNVLEILVFSVVVIAGAAQFTALQLMTEDAPTVIVLASALAVNLRMAMYSASLTPWIGAAPLWQRAIAAYFVLDQSYACSIVQFEKAPDMSIPARVAYFAGAVCPVVPVWYGATVAGALIGTQIPESWALDFALPITFLAMIAPMLRTPAHVIAALVAVVVSLLAAGVPYSLGLIIAGISGMMAGARAELWADARRAAA</sequence>
<feature type="transmembrane region" description="Helical" evidence="8">
    <location>
        <begin position="140"/>
        <end position="165"/>
    </location>
</feature>
<organism evidence="9 10">
    <name type="scientific">Roseobacter ponti</name>
    <dbReference type="NCBI Taxonomy" id="1891787"/>
    <lineage>
        <taxon>Bacteria</taxon>
        <taxon>Pseudomonadati</taxon>
        <taxon>Pseudomonadota</taxon>
        <taxon>Alphaproteobacteria</taxon>
        <taxon>Rhodobacterales</taxon>
        <taxon>Roseobacteraceae</taxon>
        <taxon>Roseobacter</taxon>
    </lineage>
</organism>
<dbReference type="EMBL" id="CP048788">
    <property type="protein sequence ID" value="QJF52291.1"/>
    <property type="molecule type" value="Genomic_DNA"/>
</dbReference>
<evidence type="ECO:0000256" key="7">
    <source>
        <dbReference type="ARBA" id="ARBA00023136"/>
    </source>
</evidence>
<gene>
    <name evidence="9" type="ORF">G3256_14455</name>
</gene>
<evidence type="ECO:0000256" key="4">
    <source>
        <dbReference type="ARBA" id="ARBA00022475"/>
    </source>
</evidence>
<comment type="similarity">
    <text evidence="2">Belongs to the AzlC family.</text>
</comment>
<evidence type="ECO:0000256" key="8">
    <source>
        <dbReference type="SAM" id="Phobius"/>
    </source>
</evidence>
<feature type="transmembrane region" description="Helical" evidence="8">
    <location>
        <begin position="77"/>
        <end position="96"/>
    </location>
</feature>
<evidence type="ECO:0000256" key="3">
    <source>
        <dbReference type="ARBA" id="ARBA00022448"/>
    </source>
</evidence>
<dbReference type="PANTHER" id="PTHR34979">
    <property type="entry name" value="INNER MEMBRANE PROTEIN YGAZ"/>
    <property type="match status" value="1"/>
</dbReference>
<dbReference type="PANTHER" id="PTHR34979:SF1">
    <property type="entry name" value="INNER MEMBRANE PROTEIN YGAZ"/>
    <property type="match status" value="1"/>
</dbReference>
<evidence type="ECO:0000313" key="9">
    <source>
        <dbReference type="EMBL" id="QJF52291.1"/>
    </source>
</evidence>
<keyword evidence="6 8" id="KW-1133">Transmembrane helix</keyword>
<evidence type="ECO:0000256" key="1">
    <source>
        <dbReference type="ARBA" id="ARBA00004651"/>
    </source>
</evidence>
<proteinExistence type="inferred from homology"/>
<evidence type="ECO:0000256" key="6">
    <source>
        <dbReference type="ARBA" id="ARBA00022989"/>
    </source>
</evidence>
<evidence type="ECO:0000313" key="10">
    <source>
        <dbReference type="Proteomes" id="UP000503308"/>
    </source>
</evidence>
<name>A0A858SXU7_9RHOB</name>
<keyword evidence="7 8" id="KW-0472">Membrane</keyword>
<feature type="transmembrane region" description="Helical" evidence="8">
    <location>
        <begin position="172"/>
        <end position="190"/>
    </location>
</feature>
<evidence type="ECO:0000256" key="2">
    <source>
        <dbReference type="ARBA" id="ARBA00010735"/>
    </source>
</evidence>
<evidence type="ECO:0000256" key="5">
    <source>
        <dbReference type="ARBA" id="ARBA00022692"/>
    </source>
</evidence>
<keyword evidence="10" id="KW-1185">Reference proteome</keyword>
<dbReference type="Pfam" id="PF03591">
    <property type="entry name" value="AzlC"/>
    <property type="match status" value="1"/>
</dbReference>
<dbReference type="RefSeq" id="WP_169641510.1">
    <property type="nucleotide sequence ID" value="NZ_CP048788.1"/>
</dbReference>
<keyword evidence="5 8" id="KW-0812">Transmembrane</keyword>
<keyword evidence="4" id="KW-1003">Cell membrane</keyword>
<dbReference type="KEGG" id="rpon:G3256_14455"/>
<dbReference type="GO" id="GO:0005886">
    <property type="term" value="C:plasma membrane"/>
    <property type="evidence" value="ECO:0007669"/>
    <property type="project" value="UniProtKB-SubCell"/>
</dbReference>
<keyword evidence="3" id="KW-0813">Transport</keyword>
<dbReference type="GO" id="GO:1903785">
    <property type="term" value="P:L-valine transmembrane transport"/>
    <property type="evidence" value="ECO:0007669"/>
    <property type="project" value="TreeGrafter"/>
</dbReference>
<reference evidence="9 10" key="1">
    <citation type="submission" date="2020-02" db="EMBL/GenBank/DDBJ databases">
        <title>Genome sequence of Roseobacter ponti.</title>
        <authorList>
            <person name="Hollensteiner J."/>
            <person name="Schneider D."/>
            <person name="Poehlein A."/>
            <person name="Daniel R."/>
        </authorList>
    </citation>
    <scope>NUCLEOTIDE SEQUENCE [LARGE SCALE GENOMIC DNA]</scope>
    <source>
        <strain evidence="9 10">DSM 106830</strain>
    </source>
</reference>
<protein>
    <submittedName>
        <fullName evidence="9">Branched-chain amino acid ABC transporter permease</fullName>
    </submittedName>
</protein>
<feature type="transmembrane region" description="Helical" evidence="8">
    <location>
        <begin position="196"/>
        <end position="221"/>
    </location>
</feature>
<comment type="subcellular location">
    <subcellularLocation>
        <location evidence="1">Cell membrane</location>
        <topology evidence="1">Multi-pass membrane protein</topology>
    </subcellularLocation>
</comment>
<dbReference type="InterPro" id="IPR011606">
    <property type="entry name" value="Brnchd-chn_aa_trnsp_permease"/>
</dbReference>
<accession>A0A858SXU7</accession>
<dbReference type="Proteomes" id="UP000503308">
    <property type="component" value="Chromosome"/>
</dbReference>